<dbReference type="Proteomes" id="UP000636800">
    <property type="component" value="Chromosome 6"/>
</dbReference>
<evidence type="ECO:0000313" key="2">
    <source>
        <dbReference type="Proteomes" id="UP000636800"/>
    </source>
</evidence>
<dbReference type="AlphaFoldDB" id="A0A835QYN3"/>
<dbReference type="GO" id="GO:0009507">
    <property type="term" value="C:chloroplast"/>
    <property type="evidence" value="ECO:0007669"/>
    <property type="project" value="TreeGrafter"/>
</dbReference>
<name>A0A835QYN3_VANPL</name>
<organism evidence="1 2">
    <name type="scientific">Vanilla planifolia</name>
    <name type="common">Vanilla</name>
    <dbReference type="NCBI Taxonomy" id="51239"/>
    <lineage>
        <taxon>Eukaryota</taxon>
        <taxon>Viridiplantae</taxon>
        <taxon>Streptophyta</taxon>
        <taxon>Embryophyta</taxon>
        <taxon>Tracheophyta</taxon>
        <taxon>Spermatophyta</taxon>
        <taxon>Magnoliopsida</taxon>
        <taxon>Liliopsida</taxon>
        <taxon>Asparagales</taxon>
        <taxon>Orchidaceae</taxon>
        <taxon>Vanilloideae</taxon>
        <taxon>Vanilleae</taxon>
        <taxon>Vanilla</taxon>
    </lineage>
</organism>
<gene>
    <name evidence="1" type="ORF">HPP92_013649</name>
</gene>
<evidence type="ECO:0000313" key="1">
    <source>
        <dbReference type="EMBL" id="KAG0476808.1"/>
    </source>
</evidence>
<dbReference type="PANTHER" id="PTHR37764:SF1">
    <property type="entry name" value="KETOSE_ALDOSE ISOMERASE, PUTATIVE (MOG1_PSBP_DUF1795-LIKE PHOTOSYSTEM II REACTION CENTER PSBP FAMILY PROTEIN)-RELATED"/>
    <property type="match status" value="1"/>
</dbReference>
<dbReference type="OrthoDB" id="1904536at2759"/>
<proteinExistence type="predicted"/>
<comment type="caution">
    <text evidence="1">The sequence shown here is derived from an EMBL/GenBank/DDBJ whole genome shotgun (WGS) entry which is preliminary data.</text>
</comment>
<protein>
    <submittedName>
        <fullName evidence="1">Uncharacterized protein</fullName>
    </submittedName>
</protein>
<dbReference type="EMBL" id="JADCNL010000006">
    <property type="protein sequence ID" value="KAG0476808.1"/>
    <property type="molecule type" value="Genomic_DNA"/>
</dbReference>
<keyword evidence="2" id="KW-1185">Reference proteome</keyword>
<feature type="non-terminal residue" evidence="1">
    <location>
        <position position="55"/>
    </location>
</feature>
<reference evidence="1 2" key="1">
    <citation type="journal article" date="2020" name="Nat. Food">
        <title>A phased Vanilla planifolia genome enables genetic improvement of flavour and production.</title>
        <authorList>
            <person name="Hasing T."/>
            <person name="Tang H."/>
            <person name="Brym M."/>
            <person name="Khazi F."/>
            <person name="Huang T."/>
            <person name="Chambers A.H."/>
        </authorList>
    </citation>
    <scope>NUCLEOTIDE SEQUENCE [LARGE SCALE GENOMIC DNA]</scope>
    <source>
        <tissue evidence="1">Leaf</tissue>
    </source>
</reference>
<accession>A0A835QYN3</accession>
<dbReference type="PANTHER" id="PTHR37764">
    <property type="entry name" value="KETOSE/ALDOSE ISOMERASE, PUTATIVE (MOG1/PSBP/DUF1795-LIKE PHOTOSYSTEM II REACTION CENTER PSBP FAMILY PROTEIN)-RELATED"/>
    <property type="match status" value="1"/>
</dbReference>
<sequence>AKDITDLGSLKESSKIFVPGGANLYLAHSYKIKEEALRHTLLEQLHHRSNGKMMV</sequence>